<dbReference type="EC" id="6.3.4.15" evidence="3"/>
<proteinExistence type="predicted"/>
<feature type="domain" description="BPL/LPL catalytic" evidence="2">
    <location>
        <begin position="1"/>
        <end position="178"/>
    </location>
</feature>
<dbReference type="GO" id="GO:0005737">
    <property type="term" value="C:cytoplasm"/>
    <property type="evidence" value="ECO:0007669"/>
    <property type="project" value="TreeGrafter"/>
</dbReference>
<dbReference type="Pfam" id="PF03099">
    <property type="entry name" value="BPL_LplA_LipB"/>
    <property type="match status" value="1"/>
</dbReference>
<keyword evidence="1 3" id="KW-0436">Ligase</keyword>
<dbReference type="PANTHER" id="PTHR12835">
    <property type="entry name" value="BIOTIN PROTEIN LIGASE"/>
    <property type="match status" value="1"/>
</dbReference>
<keyword evidence="4" id="KW-1185">Reference proteome</keyword>
<dbReference type="CDD" id="cd16442">
    <property type="entry name" value="BPL"/>
    <property type="match status" value="1"/>
</dbReference>
<dbReference type="InterPro" id="IPR004143">
    <property type="entry name" value="BPL_LPL_catalytic"/>
</dbReference>
<dbReference type="InterPro" id="IPR045864">
    <property type="entry name" value="aa-tRNA-synth_II/BPL/LPL"/>
</dbReference>
<dbReference type="EMBL" id="JAKQYM010000010">
    <property type="protein sequence ID" value="MCI2230095.1"/>
    <property type="molecule type" value="Genomic_DNA"/>
</dbReference>
<dbReference type="NCBIfam" id="TIGR00121">
    <property type="entry name" value="birA_ligase"/>
    <property type="match status" value="1"/>
</dbReference>
<dbReference type="RefSeq" id="WP_242179203.1">
    <property type="nucleotide sequence ID" value="NZ_JAKQYM010000010.1"/>
</dbReference>
<organism evidence="3 4">
    <name type="scientific">Polaribacter marinus</name>
    <dbReference type="NCBI Taxonomy" id="2916838"/>
    <lineage>
        <taxon>Bacteria</taxon>
        <taxon>Pseudomonadati</taxon>
        <taxon>Bacteroidota</taxon>
        <taxon>Flavobacteriia</taxon>
        <taxon>Flavobacteriales</taxon>
        <taxon>Flavobacteriaceae</taxon>
    </lineage>
</organism>
<dbReference type="SUPFAM" id="SSF55681">
    <property type="entry name" value="Class II aaRS and biotin synthetases"/>
    <property type="match status" value="1"/>
</dbReference>
<dbReference type="InterPro" id="IPR004408">
    <property type="entry name" value="Biotin_CoA_COase_ligase"/>
</dbReference>
<evidence type="ECO:0000313" key="4">
    <source>
        <dbReference type="Proteomes" id="UP001139369"/>
    </source>
</evidence>
<evidence type="ECO:0000313" key="3">
    <source>
        <dbReference type="EMBL" id="MCI2230095.1"/>
    </source>
</evidence>
<evidence type="ECO:0000259" key="2">
    <source>
        <dbReference type="PROSITE" id="PS51733"/>
    </source>
</evidence>
<dbReference type="Proteomes" id="UP001139369">
    <property type="component" value="Unassembled WGS sequence"/>
</dbReference>
<dbReference type="Gene3D" id="3.30.930.10">
    <property type="entry name" value="Bira Bifunctional Protein, Domain 2"/>
    <property type="match status" value="1"/>
</dbReference>
<dbReference type="GO" id="GO:0004077">
    <property type="term" value="F:biotin--[biotin carboxyl-carrier protein] ligase activity"/>
    <property type="evidence" value="ECO:0007669"/>
    <property type="project" value="UniProtKB-EC"/>
</dbReference>
<reference evidence="3" key="1">
    <citation type="submission" date="2022-02" db="EMBL/GenBank/DDBJ databases">
        <title>Polaribacter sp. MSW13, isolated from seawater.</title>
        <authorList>
            <person name="Kristyanto S."/>
            <person name="Jung J."/>
            <person name="Jeon C.O."/>
        </authorList>
    </citation>
    <scope>NUCLEOTIDE SEQUENCE</scope>
    <source>
        <strain evidence="3">MSW13</strain>
    </source>
</reference>
<protein>
    <submittedName>
        <fullName evidence="3">Biotin--[acetyl-CoA-carboxylase] ligase</fullName>
        <ecNumber evidence="3">6.3.4.15</ecNumber>
    </submittedName>
</protein>
<dbReference type="PROSITE" id="PS51733">
    <property type="entry name" value="BPL_LPL_CATALYTIC"/>
    <property type="match status" value="1"/>
</dbReference>
<accession>A0A9X1VSP4</accession>
<sequence>MKIIKLNAIDSTNSFLKELAQNSTLENFTVVSTENQTNGRGQLNSKWLSEPHKNLTFSIFIRFSSLEINHKKYLNFAISLAILEVLLDEKLSKLFIKWPNDIMSVNKKICGILIENSIKGSKIKSSIVGIGLNVNQVTFRNSLKNVTSLKNETQKEYDLDVLLKKIITKIKEKTTLLNLKKFNILEKEYLNVLYKKNIPTMFKNNENVLFIGKIYGISKIGNLLIQLENDEIKEFGIKEISFA</sequence>
<comment type="caution">
    <text evidence="3">The sequence shown here is derived from an EMBL/GenBank/DDBJ whole genome shotgun (WGS) entry which is preliminary data.</text>
</comment>
<evidence type="ECO:0000256" key="1">
    <source>
        <dbReference type="ARBA" id="ARBA00022598"/>
    </source>
</evidence>
<dbReference type="AlphaFoldDB" id="A0A9X1VSP4"/>
<gene>
    <name evidence="3" type="ORF">MC378_13030</name>
</gene>
<dbReference type="PANTHER" id="PTHR12835:SF5">
    <property type="entry name" value="BIOTIN--PROTEIN LIGASE"/>
    <property type="match status" value="1"/>
</dbReference>
<name>A0A9X1VSP4_9FLAO</name>